<sequence length="54" mass="6100">MIRMVLTLTEPLGQCLCILLQSSSRLQSGFVSHRLRHMERHGGLEHAELMVNAV</sequence>
<dbReference type="Proteomes" id="UP000000763">
    <property type="component" value="Chromosome 10"/>
</dbReference>
<name>Q9FVX9_ORYSJ</name>
<dbReference type="AlphaFoldDB" id="Q9FVX9"/>
<proteinExistence type="predicted"/>
<accession>Q9FVX9</accession>
<evidence type="ECO:0000313" key="2">
    <source>
        <dbReference type="Proteomes" id="UP000000763"/>
    </source>
</evidence>
<reference evidence="2" key="1">
    <citation type="journal article" date="2005" name="Nature">
        <title>The map-based sequence of the rice genome.</title>
        <authorList>
            <consortium name="International rice genome sequencing project (IRGSP)"/>
            <person name="Matsumoto T."/>
            <person name="Wu J."/>
            <person name="Kanamori H."/>
            <person name="Katayose Y."/>
            <person name="Fujisawa M."/>
            <person name="Namiki N."/>
            <person name="Mizuno H."/>
            <person name="Yamamoto K."/>
            <person name="Antonio B.A."/>
            <person name="Baba T."/>
            <person name="Sakata K."/>
            <person name="Nagamura Y."/>
            <person name="Aoki H."/>
            <person name="Arikawa K."/>
            <person name="Arita K."/>
            <person name="Bito T."/>
            <person name="Chiden Y."/>
            <person name="Fujitsuka N."/>
            <person name="Fukunaka R."/>
            <person name="Hamada M."/>
            <person name="Harada C."/>
            <person name="Hayashi A."/>
            <person name="Hijishita S."/>
            <person name="Honda M."/>
            <person name="Hosokawa S."/>
            <person name="Ichikawa Y."/>
            <person name="Idonuma A."/>
            <person name="Iijima M."/>
            <person name="Ikeda M."/>
            <person name="Ikeno M."/>
            <person name="Ito K."/>
            <person name="Ito S."/>
            <person name="Ito T."/>
            <person name="Ito Y."/>
            <person name="Ito Y."/>
            <person name="Iwabuchi A."/>
            <person name="Kamiya K."/>
            <person name="Karasawa W."/>
            <person name="Kurita K."/>
            <person name="Katagiri S."/>
            <person name="Kikuta A."/>
            <person name="Kobayashi H."/>
            <person name="Kobayashi N."/>
            <person name="Machita K."/>
            <person name="Maehara T."/>
            <person name="Masukawa M."/>
            <person name="Mizubayashi T."/>
            <person name="Mukai Y."/>
            <person name="Nagasaki H."/>
            <person name="Nagata Y."/>
            <person name="Naito S."/>
            <person name="Nakashima M."/>
            <person name="Nakama Y."/>
            <person name="Nakamichi Y."/>
            <person name="Nakamura M."/>
            <person name="Meguro A."/>
            <person name="Negishi M."/>
            <person name="Ohta I."/>
            <person name="Ohta T."/>
            <person name="Okamoto M."/>
            <person name="Ono N."/>
            <person name="Saji S."/>
            <person name="Sakaguchi M."/>
            <person name="Sakai K."/>
            <person name="Shibata M."/>
            <person name="Shimokawa T."/>
            <person name="Song J."/>
            <person name="Takazaki Y."/>
            <person name="Terasawa K."/>
            <person name="Tsugane M."/>
            <person name="Tsuji K."/>
            <person name="Ueda S."/>
            <person name="Waki K."/>
            <person name="Yamagata H."/>
            <person name="Yamamoto M."/>
            <person name="Yamamoto S."/>
            <person name="Yamane H."/>
            <person name="Yoshiki S."/>
            <person name="Yoshihara R."/>
            <person name="Yukawa K."/>
            <person name="Zhong H."/>
            <person name="Yano M."/>
            <person name="Yuan Q."/>
            <person name="Ouyang S."/>
            <person name="Liu J."/>
            <person name="Jones K.M."/>
            <person name="Gansberger K."/>
            <person name="Moffat K."/>
            <person name="Hill J."/>
            <person name="Bera J."/>
            <person name="Fadrosh D."/>
            <person name="Jin S."/>
            <person name="Johri S."/>
            <person name="Kim M."/>
            <person name="Overton L."/>
            <person name="Reardon M."/>
            <person name="Tsitrin T."/>
            <person name="Vuong H."/>
            <person name="Weaver B."/>
            <person name="Ciecko A."/>
            <person name="Tallon L."/>
            <person name="Jackson J."/>
            <person name="Pai G."/>
            <person name="Aken S.V."/>
            <person name="Utterback T."/>
            <person name="Reidmuller S."/>
            <person name="Feldblyum T."/>
            <person name="Hsiao J."/>
            <person name="Zismann V."/>
            <person name="Iobst S."/>
            <person name="de Vazeille A.R."/>
            <person name="Buell C.R."/>
            <person name="Ying K."/>
            <person name="Li Y."/>
            <person name="Lu T."/>
            <person name="Huang Y."/>
            <person name="Zhao Q."/>
            <person name="Feng Q."/>
            <person name="Zhang L."/>
            <person name="Zhu J."/>
            <person name="Weng Q."/>
            <person name="Mu J."/>
            <person name="Lu Y."/>
            <person name="Fan D."/>
            <person name="Liu Y."/>
            <person name="Guan J."/>
            <person name="Zhang Y."/>
            <person name="Yu S."/>
            <person name="Liu X."/>
            <person name="Zhang Y."/>
            <person name="Hong G."/>
            <person name="Han B."/>
            <person name="Choisne N."/>
            <person name="Demange N."/>
            <person name="Orjeda G."/>
            <person name="Samain S."/>
            <person name="Cattolico L."/>
            <person name="Pelletier E."/>
            <person name="Couloux A."/>
            <person name="Segurens B."/>
            <person name="Wincker P."/>
            <person name="D'Hont A."/>
            <person name="Scarpelli C."/>
            <person name="Weissenbach J."/>
            <person name="Salanoubat M."/>
            <person name="Quetier F."/>
            <person name="Yu Y."/>
            <person name="Kim H.R."/>
            <person name="Rambo T."/>
            <person name="Currie J."/>
            <person name="Collura K."/>
            <person name="Luo M."/>
            <person name="Yang T."/>
            <person name="Ammiraju J.S.S."/>
            <person name="Engler F."/>
            <person name="Soderlund C."/>
            <person name="Wing R.A."/>
            <person name="Palmer L.E."/>
            <person name="de la Bastide M."/>
            <person name="Spiegel L."/>
            <person name="Nascimento L."/>
            <person name="Zutavern T."/>
            <person name="O'Shaughnessy A."/>
            <person name="Dike S."/>
            <person name="Dedhia N."/>
            <person name="Preston R."/>
            <person name="Balija V."/>
            <person name="McCombie W.R."/>
            <person name="Chow T."/>
            <person name="Chen H."/>
            <person name="Chung M."/>
            <person name="Chen C."/>
            <person name="Shaw J."/>
            <person name="Wu H."/>
            <person name="Hsiao K."/>
            <person name="Chao Y."/>
            <person name="Chu M."/>
            <person name="Cheng C."/>
            <person name="Hour A."/>
            <person name="Lee P."/>
            <person name="Lin S."/>
            <person name="Lin Y."/>
            <person name="Liou J."/>
            <person name="Liu S."/>
            <person name="Hsing Y."/>
            <person name="Raghuvanshi S."/>
            <person name="Mohanty A."/>
            <person name="Bharti A.K."/>
            <person name="Gaur A."/>
            <person name="Gupta V."/>
            <person name="Kumar D."/>
            <person name="Ravi V."/>
            <person name="Vij S."/>
            <person name="Kapur A."/>
            <person name="Khurana P."/>
            <person name="Khurana P."/>
            <person name="Khurana J.P."/>
            <person name="Tyagi A.K."/>
            <person name="Gaikwad K."/>
            <person name="Singh A."/>
            <person name="Dalal V."/>
            <person name="Srivastava S."/>
            <person name="Dixit A."/>
            <person name="Pal A.K."/>
            <person name="Ghazi I.A."/>
            <person name="Yadav M."/>
            <person name="Pandit A."/>
            <person name="Bhargava A."/>
            <person name="Sureshbabu K."/>
            <person name="Batra K."/>
            <person name="Sharma T.R."/>
            <person name="Mohapatra T."/>
            <person name="Singh N.K."/>
            <person name="Messing J."/>
            <person name="Nelson A.B."/>
            <person name="Fuks G."/>
            <person name="Kavchok S."/>
            <person name="Keizer G."/>
            <person name="Linton E."/>
            <person name="Llaca V."/>
            <person name="Song R."/>
            <person name="Tanyolac B."/>
            <person name="Young S."/>
            <person name="Ho-Il K."/>
            <person name="Hahn J.H."/>
            <person name="Sangsakoo G."/>
            <person name="Vanavichit A."/>
            <person name="de Mattos Luiz.A.T."/>
            <person name="Zimmer P.D."/>
            <person name="Malone G."/>
            <person name="Dellagostin O."/>
            <person name="de Oliveira A.C."/>
            <person name="Bevan M."/>
            <person name="Bancroft I."/>
            <person name="Minx P."/>
            <person name="Cordum H."/>
            <person name="Wilson R."/>
            <person name="Cheng Z."/>
            <person name="Jin W."/>
            <person name="Jiang J."/>
            <person name="Leong S.A."/>
            <person name="Iwama H."/>
            <person name="Gojobori T."/>
            <person name="Itoh T."/>
            <person name="Niimura Y."/>
            <person name="Fujii Y."/>
            <person name="Habara T."/>
            <person name="Sakai H."/>
            <person name="Sato Y."/>
            <person name="Wilson G."/>
            <person name="Kumar K."/>
            <person name="McCouch S."/>
            <person name="Juretic N."/>
            <person name="Hoen D."/>
            <person name="Wright S."/>
            <person name="Bruskiewich R."/>
            <person name="Bureau T."/>
            <person name="Miyao A."/>
            <person name="Hirochika H."/>
            <person name="Nishikawa T."/>
            <person name="Kadowaki K."/>
            <person name="Sugiura M."/>
            <person name="Burr B."/>
            <person name="Sasaki T."/>
        </authorList>
    </citation>
    <scope>NUCLEOTIDE SEQUENCE [LARGE SCALE GENOMIC DNA]</scope>
    <source>
        <strain evidence="2">cv. Nipponbare</strain>
    </source>
</reference>
<protein>
    <submittedName>
        <fullName evidence="1">Uncharacterized protein</fullName>
    </submittedName>
</protein>
<gene>
    <name evidence="1" type="primary">OSJNBb0073N24.19</name>
</gene>
<evidence type="ECO:0000313" key="1">
    <source>
        <dbReference type="EMBL" id="AAG13630.1"/>
    </source>
</evidence>
<reference evidence="2" key="2">
    <citation type="journal article" date="2008" name="Nucleic Acids Res.">
        <title>The rice annotation project database (RAP-DB): 2008 update.</title>
        <authorList>
            <consortium name="The rice annotation project (RAP)"/>
        </authorList>
    </citation>
    <scope>GENOME REANNOTATION</scope>
    <source>
        <strain evidence="2">cv. Nipponbare</strain>
    </source>
</reference>
<dbReference type="EMBL" id="AC078840">
    <property type="protein sequence ID" value="AAG13630.1"/>
    <property type="molecule type" value="Genomic_DNA"/>
</dbReference>
<organism evidence="1 2">
    <name type="scientific">Oryza sativa subsp. japonica</name>
    <name type="common">Rice</name>
    <dbReference type="NCBI Taxonomy" id="39947"/>
    <lineage>
        <taxon>Eukaryota</taxon>
        <taxon>Viridiplantae</taxon>
        <taxon>Streptophyta</taxon>
        <taxon>Embryophyta</taxon>
        <taxon>Tracheophyta</taxon>
        <taxon>Spermatophyta</taxon>
        <taxon>Magnoliopsida</taxon>
        <taxon>Liliopsida</taxon>
        <taxon>Poales</taxon>
        <taxon>Poaceae</taxon>
        <taxon>BOP clade</taxon>
        <taxon>Oryzoideae</taxon>
        <taxon>Oryzeae</taxon>
        <taxon>Oryzinae</taxon>
        <taxon>Oryza</taxon>
        <taxon>Oryza sativa</taxon>
    </lineage>
</organism>